<comment type="subunit">
    <text evidence="5">Subunit of the heterotrimeric GatCAB amidotransferase (AdT) complex, composed of A, B and C subunits.</text>
</comment>
<comment type="caution">
    <text evidence="7">The sequence shown here is derived from an EMBL/GenBank/DDBJ whole genome shotgun (WGS) entry which is preliminary data.</text>
</comment>
<comment type="function">
    <text evidence="5">Allows the formation of correctly charged Gln-tRNA(Gln) through the transamidation of misacylated Glu-tRNA(Gln) in the mitochondria. The reaction takes place in the presence of glutamine and ATP through an activated gamma-phospho-Glu-tRNA(Gln).</text>
</comment>
<gene>
    <name evidence="7" type="ORF">ElyMa_003312100</name>
</gene>
<keyword evidence="3 5" id="KW-0067">ATP-binding</keyword>
<dbReference type="PANTHER" id="PTHR11895:SF7">
    <property type="entry name" value="GLUTAMYL-TRNA(GLN) AMIDOTRANSFERASE SUBUNIT A, MITOCHONDRIAL"/>
    <property type="match status" value="1"/>
</dbReference>
<comment type="similarity">
    <text evidence="5">Belongs to the amidase family. GatA subfamily.</text>
</comment>
<dbReference type="AlphaFoldDB" id="A0AAV4JG47"/>
<evidence type="ECO:0000313" key="8">
    <source>
        <dbReference type="Proteomes" id="UP000762676"/>
    </source>
</evidence>
<feature type="active site" description="Acyl-ester intermediate" evidence="5">
    <location>
        <position position="96"/>
    </location>
</feature>
<accession>A0AAV4JG47</accession>
<keyword evidence="2 5" id="KW-0547">Nucleotide-binding</keyword>
<keyword evidence="5" id="KW-0496">Mitochondrion</keyword>
<dbReference type="InterPro" id="IPR023631">
    <property type="entry name" value="Amidase_dom"/>
</dbReference>
<evidence type="ECO:0000256" key="1">
    <source>
        <dbReference type="ARBA" id="ARBA00022598"/>
    </source>
</evidence>
<comment type="caution">
    <text evidence="5">Lacks conserved residue(s) required for the propagation of feature annotation.</text>
</comment>
<keyword evidence="4 5" id="KW-0648">Protein biosynthesis</keyword>
<dbReference type="Proteomes" id="UP000762676">
    <property type="component" value="Unassembled WGS sequence"/>
</dbReference>
<dbReference type="GO" id="GO:0070681">
    <property type="term" value="P:glutaminyl-tRNAGln biosynthesis via transamidation"/>
    <property type="evidence" value="ECO:0007669"/>
    <property type="project" value="UniProtKB-UniRule"/>
</dbReference>
<proteinExistence type="inferred from homology"/>
<dbReference type="GO" id="GO:0005739">
    <property type="term" value="C:mitochondrion"/>
    <property type="evidence" value="ECO:0007669"/>
    <property type="project" value="UniProtKB-SubCell"/>
</dbReference>
<evidence type="ECO:0000313" key="7">
    <source>
        <dbReference type="EMBL" id="GFS20407.1"/>
    </source>
</evidence>
<keyword evidence="1 5" id="KW-0436">Ligase</keyword>
<dbReference type="GO" id="GO:0030956">
    <property type="term" value="C:glutamyl-tRNA(Gln) amidotransferase complex"/>
    <property type="evidence" value="ECO:0007669"/>
    <property type="project" value="UniProtKB-UniRule"/>
</dbReference>
<organism evidence="7 8">
    <name type="scientific">Elysia marginata</name>
    <dbReference type="NCBI Taxonomy" id="1093978"/>
    <lineage>
        <taxon>Eukaryota</taxon>
        <taxon>Metazoa</taxon>
        <taxon>Spiralia</taxon>
        <taxon>Lophotrochozoa</taxon>
        <taxon>Mollusca</taxon>
        <taxon>Gastropoda</taxon>
        <taxon>Heterobranchia</taxon>
        <taxon>Euthyneura</taxon>
        <taxon>Panpulmonata</taxon>
        <taxon>Sacoglossa</taxon>
        <taxon>Placobranchoidea</taxon>
        <taxon>Plakobranchidae</taxon>
        <taxon>Elysia</taxon>
    </lineage>
</organism>
<dbReference type="EMBL" id="BMAT01006818">
    <property type="protein sequence ID" value="GFS20407.1"/>
    <property type="molecule type" value="Genomic_DNA"/>
</dbReference>
<dbReference type="PANTHER" id="PTHR11895">
    <property type="entry name" value="TRANSAMIDASE"/>
    <property type="match status" value="1"/>
</dbReference>
<dbReference type="InterPro" id="IPR000120">
    <property type="entry name" value="Amidase"/>
</dbReference>
<protein>
    <recommendedName>
        <fullName evidence="5">Glutamyl-tRNA(Gln) amidotransferase subunit A, mitochondrial</fullName>
        <shortName evidence="5">Glu-AdT subunit A</shortName>
        <ecNumber evidence="5">6.3.5.7</ecNumber>
    </recommendedName>
</protein>
<dbReference type="HAMAP" id="MF_00120">
    <property type="entry name" value="GatA"/>
    <property type="match status" value="1"/>
</dbReference>
<evidence type="ECO:0000259" key="6">
    <source>
        <dbReference type="Pfam" id="PF01425"/>
    </source>
</evidence>
<dbReference type="SUPFAM" id="SSF75304">
    <property type="entry name" value="Amidase signature (AS) enzymes"/>
    <property type="match status" value="1"/>
</dbReference>
<evidence type="ECO:0000256" key="2">
    <source>
        <dbReference type="ARBA" id="ARBA00022741"/>
    </source>
</evidence>
<comment type="subcellular location">
    <subcellularLocation>
        <location evidence="5">Mitochondrion</location>
    </subcellularLocation>
</comment>
<dbReference type="EC" id="6.3.5.7" evidence="5"/>
<reference evidence="7 8" key="1">
    <citation type="journal article" date="2021" name="Elife">
        <title>Chloroplast acquisition without the gene transfer in kleptoplastic sea slugs, Plakobranchus ocellatus.</title>
        <authorList>
            <person name="Maeda T."/>
            <person name="Takahashi S."/>
            <person name="Yoshida T."/>
            <person name="Shimamura S."/>
            <person name="Takaki Y."/>
            <person name="Nagai Y."/>
            <person name="Toyoda A."/>
            <person name="Suzuki Y."/>
            <person name="Arimoto A."/>
            <person name="Ishii H."/>
            <person name="Satoh N."/>
            <person name="Nishiyama T."/>
            <person name="Hasebe M."/>
            <person name="Maruyama T."/>
            <person name="Minagawa J."/>
            <person name="Obokata J."/>
            <person name="Shigenobu S."/>
        </authorList>
    </citation>
    <scope>NUCLEOTIDE SEQUENCE [LARGE SCALE GENOMIC DNA]</scope>
</reference>
<evidence type="ECO:0000256" key="5">
    <source>
        <dbReference type="HAMAP-Rule" id="MF_03150"/>
    </source>
</evidence>
<dbReference type="InterPro" id="IPR036928">
    <property type="entry name" value="AS_sf"/>
</dbReference>
<dbReference type="GO" id="GO:0050567">
    <property type="term" value="F:glutaminyl-tRNA synthase (glutamine-hydrolyzing) activity"/>
    <property type="evidence" value="ECO:0007669"/>
    <property type="project" value="UniProtKB-UniRule"/>
</dbReference>
<dbReference type="Gene3D" id="3.90.1300.10">
    <property type="entry name" value="Amidase signature (AS) domain"/>
    <property type="match status" value="1"/>
</dbReference>
<dbReference type="GO" id="GO:0005524">
    <property type="term" value="F:ATP binding"/>
    <property type="evidence" value="ECO:0007669"/>
    <property type="project" value="UniProtKB-KW"/>
</dbReference>
<feature type="domain" description="Amidase" evidence="6">
    <location>
        <begin position="2"/>
        <end position="388"/>
    </location>
</feature>
<dbReference type="GO" id="GO:0032543">
    <property type="term" value="P:mitochondrial translation"/>
    <property type="evidence" value="ECO:0007669"/>
    <property type="project" value="UniProtKB-UniRule"/>
</dbReference>
<sequence length="414" mass="45392">MLQSYNPPYNATMVEKVIDAGGIIVGKANMDEFAMGSGSLDSCHGAVINPWNLLTFSCNQIQRSDWCIAGGSSGGSAAAVAAGACLAAFGSDTGGSTRNPASYCGIVGLKPTYGLLSRHGLIPLVNSMDVPGIMTKTIEDSVILLNAVAGHDIRDSTTVQESLTPFTLDHEIDLSKLHVGIPKEFHAPGLSEEVVEMWRATADHLEQAGAKVSQVYMPHTRHCLICYHVLCCCEVASNFSRYTGIEFGLRSGSEESTEELYAQNRHYGFNDVVRGRILAGNFFLLRKNFDRFFLKAQRIRRLISNDFKAVFDSGVHFLLTPTTLTDAPSFNWFCEKDNRSRCAEQDIFTTPANMAGIPAVSIPLRISRRGLPLSLQLMGPHFSESRLLSLAHWLEQQAGFPHLDLDFLDKQAIE</sequence>
<comment type="catalytic activity">
    <reaction evidence="5">
        <text>L-glutamyl-tRNA(Gln) + L-glutamine + ATP + H2O = L-glutaminyl-tRNA(Gln) + L-glutamate + ADP + phosphate + H(+)</text>
        <dbReference type="Rhea" id="RHEA:17521"/>
        <dbReference type="Rhea" id="RHEA-COMP:9681"/>
        <dbReference type="Rhea" id="RHEA-COMP:9684"/>
        <dbReference type="ChEBI" id="CHEBI:15377"/>
        <dbReference type="ChEBI" id="CHEBI:15378"/>
        <dbReference type="ChEBI" id="CHEBI:29985"/>
        <dbReference type="ChEBI" id="CHEBI:30616"/>
        <dbReference type="ChEBI" id="CHEBI:43474"/>
        <dbReference type="ChEBI" id="CHEBI:58359"/>
        <dbReference type="ChEBI" id="CHEBI:78520"/>
        <dbReference type="ChEBI" id="CHEBI:78521"/>
        <dbReference type="ChEBI" id="CHEBI:456216"/>
        <dbReference type="EC" id="6.3.5.7"/>
    </reaction>
</comment>
<dbReference type="Pfam" id="PF01425">
    <property type="entry name" value="Amidase"/>
    <property type="match status" value="1"/>
</dbReference>
<evidence type="ECO:0000256" key="3">
    <source>
        <dbReference type="ARBA" id="ARBA00022840"/>
    </source>
</evidence>
<feature type="active site" description="Charge relay system" evidence="5">
    <location>
        <position position="72"/>
    </location>
</feature>
<dbReference type="InterPro" id="IPR004412">
    <property type="entry name" value="GatA"/>
</dbReference>
<evidence type="ECO:0000256" key="4">
    <source>
        <dbReference type="ARBA" id="ARBA00022917"/>
    </source>
</evidence>
<name>A0AAV4JG47_9GAST</name>
<keyword evidence="8" id="KW-1185">Reference proteome</keyword>